<gene>
    <name evidence="2" type="ORF">B1813_20365</name>
</gene>
<feature type="chain" id="PRO_5039530446" description="Secreted protein" evidence="1">
    <location>
        <begin position="20"/>
        <end position="160"/>
    </location>
</feature>
<dbReference type="Proteomes" id="UP000192591">
    <property type="component" value="Unassembled WGS sequence"/>
</dbReference>
<evidence type="ECO:0000313" key="3">
    <source>
        <dbReference type="Proteomes" id="UP000192591"/>
    </source>
</evidence>
<protein>
    <recommendedName>
        <fullName evidence="4">Secreted protein</fullName>
    </recommendedName>
</protein>
<proteinExistence type="predicted"/>
<name>A0A1V8ZWI2_SACPI</name>
<feature type="signal peptide" evidence="1">
    <location>
        <begin position="1"/>
        <end position="19"/>
    </location>
</feature>
<comment type="caution">
    <text evidence="2">The sequence shown here is derived from an EMBL/GenBank/DDBJ whole genome shotgun (WGS) entry which is preliminary data.</text>
</comment>
<sequence length="160" mass="16230">MTRLRAALTATVLTASALAGGLGVASAAPERPGGADGSLTAAGETCRFGGARTSGRPPSALTLDAASVNRTIRCSGGARVRLDRSPRFLFHDGSGRATVRNVRVSVTAMGVTCTYATPRLTAGRQGGSRTYVARGVRVGNVGGGFVCPGSATADVRFSFR</sequence>
<accession>A0A1V8ZWI2</accession>
<evidence type="ECO:0008006" key="4">
    <source>
        <dbReference type="Google" id="ProtNLM"/>
    </source>
</evidence>
<dbReference type="RefSeq" id="WP_081194675.1">
    <property type="nucleotide sequence ID" value="NZ_MWIH01000009.1"/>
</dbReference>
<keyword evidence="1" id="KW-0732">Signal</keyword>
<dbReference type="EMBL" id="MWIH01000009">
    <property type="protein sequence ID" value="OQO89307.1"/>
    <property type="molecule type" value="Genomic_DNA"/>
</dbReference>
<evidence type="ECO:0000313" key="2">
    <source>
        <dbReference type="EMBL" id="OQO89307.1"/>
    </source>
</evidence>
<reference evidence="2 3" key="1">
    <citation type="submission" date="2017-02" db="EMBL/GenBank/DDBJ databases">
        <title>Draft genome of Saccharomonospora sp. 154.</title>
        <authorList>
            <person name="Alonso-Carmona G.S."/>
            <person name="De La Haba R."/>
            <person name="Vera-Gargallo B."/>
            <person name="Sandoval-Trujillo A.H."/>
            <person name="Ramirez-Duran N."/>
            <person name="Ventosa A."/>
        </authorList>
    </citation>
    <scope>NUCLEOTIDE SEQUENCE [LARGE SCALE GENOMIC DNA]</scope>
    <source>
        <strain evidence="2 3">LRS4.154</strain>
    </source>
</reference>
<organism evidence="2 3">
    <name type="scientific">Saccharomonospora piscinae</name>
    <dbReference type="NCBI Taxonomy" id="687388"/>
    <lineage>
        <taxon>Bacteria</taxon>
        <taxon>Bacillati</taxon>
        <taxon>Actinomycetota</taxon>
        <taxon>Actinomycetes</taxon>
        <taxon>Pseudonocardiales</taxon>
        <taxon>Pseudonocardiaceae</taxon>
        <taxon>Saccharomonospora</taxon>
    </lineage>
</organism>
<dbReference type="AlphaFoldDB" id="A0A1V8ZWI2"/>
<keyword evidence="3" id="KW-1185">Reference proteome</keyword>
<evidence type="ECO:0000256" key="1">
    <source>
        <dbReference type="SAM" id="SignalP"/>
    </source>
</evidence>